<sequence length="56" mass="6532">MNIDSMIDESRIDDMMENELIGFISTDMSDEEVLAFIDELEAEEDAREELFDHFAN</sequence>
<dbReference type="EMBL" id="UINC01122236">
    <property type="protein sequence ID" value="SVC97927.1"/>
    <property type="molecule type" value="Genomic_DNA"/>
</dbReference>
<proteinExistence type="predicted"/>
<dbReference type="AlphaFoldDB" id="A0A382RLD0"/>
<evidence type="ECO:0000313" key="1">
    <source>
        <dbReference type="EMBL" id="SVC97927.1"/>
    </source>
</evidence>
<reference evidence="1" key="1">
    <citation type="submission" date="2018-05" db="EMBL/GenBank/DDBJ databases">
        <authorList>
            <person name="Lanie J.A."/>
            <person name="Ng W.-L."/>
            <person name="Kazmierczak K.M."/>
            <person name="Andrzejewski T.M."/>
            <person name="Davidsen T.M."/>
            <person name="Wayne K.J."/>
            <person name="Tettelin H."/>
            <person name="Glass J.I."/>
            <person name="Rusch D."/>
            <person name="Podicherti R."/>
            <person name="Tsui H.-C.T."/>
            <person name="Winkler M.E."/>
        </authorList>
    </citation>
    <scope>NUCLEOTIDE SEQUENCE</scope>
</reference>
<protein>
    <submittedName>
        <fullName evidence="1">Uncharacterized protein</fullName>
    </submittedName>
</protein>
<organism evidence="1">
    <name type="scientific">marine metagenome</name>
    <dbReference type="NCBI Taxonomy" id="408172"/>
    <lineage>
        <taxon>unclassified sequences</taxon>
        <taxon>metagenomes</taxon>
        <taxon>ecological metagenomes</taxon>
    </lineage>
</organism>
<accession>A0A382RLD0</accession>
<gene>
    <name evidence="1" type="ORF">METZ01_LOCUS350781</name>
</gene>
<name>A0A382RLD0_9ZZZZ</name>